<gene>
    <name evidence="1" type="ORF">SCALOS_LOCUS6200</name>
</gene>
<comment type="caution">
    <text evidence="1">The sequence shown here is derived from an EMBL/GenBank/DDBJ whole genome shotgun (WGS) entry which is preliminary data.</text>
</comment>
<evidence type="ECO:0000313" key="2">
    <source>
        <dbReference type="Proteomes" id="UP000789860"/>
    </source>
</evidence>
<dbReference type="Proteomes" id="UP000789860">
    <property type="component" value="Unassembled WGS sequence"/>
</dbReference>
<evidence type="ECO:0000313" key="1">
    <source>
        <dbReference type="EMBL" id="CAG8580840.1"/>
    </source>
</evidence>
<name>A0ACA9MC55_9GLOM</name>
<sequence length="517" mass="60176">AEDITEVSLYGGRTADYCKEVSLLITPSFQRMYYVATQLLNNRPKSTLEHRLRHRVKCRNTTKISPQMRSDLKPEDFYEKFNYSHKSRNIAEKKLQELLTSIAKERNSFNRRKAKYLLDSFESWINSTSCELYWLNVEASLGRLTHEVMGRISAYKTIKNFTRKINVKEGALNEFPSKRIKNNKPEQQIYPPETSGKARHPLPTNQDHGNESDDENIRRQRSYSPLHVEFVKEMHEADETEDYLSDSDSDYVYSSESSSCASSDNNDTVTLSTGKIVEDALYNFGIKCRHEQKKSSGIVVLDSYLEFYRQRIWEYRWNGSHESSSLASLNRKNRNRTVSAIVSMKRKIMGRRGDLIIRKRYKDPEDDERYVLFSVCSCWDGREQDKKITINWIYTCGLDSPAGYTCRVLRTKMLEISSQITQFGSKVLPVIILTWKAKMIVRDMIEFVEKKQYMEDKENLGNQLQNLQNSCESSPPRKKIDQVTASDSPSSKNQAQKTKTKRNFKNSLLDTTDIFNH</sequence>
<accession>A0ACA9MC55</accession>
<protein>
    <submittedName>
        <fullName evidence="1">6997_t:CDS:1</fullName>
    </submittedName>
</protein>
<reference evidence="1" key="1">
    <citation type="submission" date="2021-06" db="EMBL/GenBank/DDBJ databases">
        <authorList>
            <person name="Kallberg Y."/>
            <person name="Tangrot J."/>
            <person name="Rosling A."/>
        </authorList>
    </citation>
    <scope>NUCLEOTIDE SEQUENCE</scope>
    <source>
        <strain evidence="1">AU212A</strain>
    </source>
</reference>
<proteinExistence type="predicted"/>
<keyword evidence="2" id="KW-1185">Reference proteome</keyword>
<dbReference type="EMBL" id="CAJVPM010011392">
    <property type="protein sequence ID" value="CAG8580840.1"/>
    <property type="molecule type" value="Genomic_DNA"/>
</dbReference>
<organism evidence="1 2">
    <name type="scientific">Scutellospora calospora</name>
    <dbReference type="NCBI Taxonomy" id="85575"/>
    <lineage>
        <taxon>Eukaryota</taxon>
        <taxon>Fungi</taxon>
        <taxon>Fungi incertae sedis</taxon>
        <taxon>Mucoromycota</taxon>
        <taxon>Glomeromycotina</taxon>
        <taxon>Glomeromycetes</taxon>
        <taxon>Diversisporales</taxon>
        <taxon>Gigasporaceae</taxon>
        <taxon>Scutellospora</taxon>
    </lineage>
</organism>
<feature type="non-terminal residue" evidence="1">
    <location>
        <position position="1"/>
    </location>
</feature>